<dbReference type="PROSITE" id="PS50262">
    <property type="entry name" value="G_PROTEIN_RECEP_F1_2"/>
    <property type="match status" value="1"/>
</dbReference>
<dbReference type="GO" id="GO:0016493">
    <property type="term" value="F:C-C chemokine receptor activity"/>
    <property type="evidence" value="ECO:0007669"/>
    <property type="project" value="TreeGrafter"/>
</dbReference>
<protein>
    <submittedName>
        <fullName evidence="13">Type-2 angiotensin II receptor</fullName>
    </submittedName>
</protein>
<dbReference type="GO" id="GO:0019722">
    <property type="term" value="P:calcium-mediated signaling"/>
    <property type="evidence" value="ECO:0007669"/>
    <property type="project" value="TreeGrafter"/>
</dbReference>
<evidence type="ECO:0000256" key="6">
    <source>
        <dbReference type="ARBA" id="ARBA00023170"/>
    </source>
</evidence>
<dbReference type="AlphaFoldDB" id="A0A2I4DBQ0"/>
<feature type="transmembrane region" description="Helical" evidence="10">
    <location>
        <begin position="50"/>
        <end position="70"/>
    </location>
</feature>
<dbReference type="OrthoDB" id="8804420at2759"/>
<keyword evidence="4 8" id="KW-0297">G-protein coupled receptor</keyword>
<gene>
    <name evidence="13" type="primary">agtr2</name>
</gene>
<feature type="transmembrane region" description="Helical" evidence="10">
    <location>
        <begin position="290"/>
        <end position="317"/>
    </location>
</feature>
<feature type="compositionally biased region" description="Basic and acidic residues" evidence="9">
    <location>
        <begin position="256"/>
        <end position="266"/>
    </location>
</feature>
<dbReference type="KEGG" id="alim:106536877"/>
<evidence type="ECO:0000259" key="11">
    <source>
        <dbReference type="PROSITE" id="PS50262"/>
    </source>
</evidence>
<dbReference type="GO" id="GO:0007204">
    <property type="term" value="P:positive regulation of cytosolic calcium ion concentration"/>
    <property type="evidence" value="ECO:0007669"/>
    <property type="project" value="TreeGrafter"/>
</dbReference>
<evidence type="ECO:0000256" key="9">
    <source>
        <dbReference type="SAM" id="MobiDB-lite"/>
    </source>
</evidence>
<feature type="transmembrane region" description="Helical" evidence="10">
    <location>
        <begin position="123"/>
        <end position="141"/>
    </location>
</feature>
<dbReference type="Pfam" id="PF00001">
    <property type="entry name" value="7tm_1"/>
    <property type="match status" value="1"/>
</dbReference>
<dbReference type="InParanoid" id="A0A2I4DBQ0"/>
<evidence type="ECO:0000256" key="4">
    <source>
        <dbReference type="ARBA" id="ARBA00023040"/>
    </source>
</evidence>
<dbReference type="GO" id="GO:0009897">
    <property type="term" value="C:external side of plasma membrane"/>
    <property type="evidence" value="ECO:0007669"/>
    <property type="project" value="TreeGrafter"/>
</dbReference>
<dbReference type="PRINTS" id="PR00237">
    <property type="entry name" value="GPCRRHODOPSN"/>
</dbReference>
<evidence type="ECO:0000313" key="13">
    <source>
        <dbReference type="RefSeq" id="XP_013889674.1"/>
    </source>
</evidence>
<keyword evidence="2 8" id="KW-0812">Transmembrane</keyword>
<evidence type="ECO:0000256" key="8">
    <source>
        <dbReference type="RuleBase" id="RU000688"/>
    </source>
</evidence>
<evidence type="ECO:0000313" key="12">
    <source>
        <dbReference type="Proteomes" id="UP000192220"/>
    </source>
</evidence>
<dbReference type="InterPro" id="IPR050119">
    <property type="entry name" value="CCR1-9-like"/>
</dbReference>
<comment type="subcellular location">
    <subcellularLocation>
        <location evidence="1">Membrane</location>
    </subcellularLocation>
</comment>
<evidence type="ECO:0000256" key="2">
    <source>
        <dbReference type="ARBA" id="ARBA00022692"/>
    </source>
</evidence>
<feature type="domain" description="G-protein coupled receptors family 1 profile" evidence="11">
    <location>
        <begin position="61"/>
        <end position="354"/>
    </location>
</feature>
<keyword evidence="7 8" id="KW-0807">Transducer</keyword>
<evidence type="ECO:0000256" key="5">
    <source>
        <dbReference type="ARBA" id="ARBA00023136"/>
    </source>
</evidence>
<keyword evidence="5 10" id="KW-0472">Membrane</keyword>
<dbReference type="STRING" id="52670.A0A2I4DBQ0"/>
<keyword evidence="6 8" id="KW-0675">Receptor</keyword>
<dbReference type="PROSITE" id="PS00237">
    <property type="entry name" value="G_PROTEIN_RECEP_F1_1"/>
    <property type="match status" value="1"/>
</dbReference>
<keyword evidence="3 10" id="KW-1133">Transmembrane helix</keyword>
<keyword evidence="12" id="KW-1185">Reference proteome</keyword>
<reference evidence="13" key="1">
    <citation type="submission" date="2025-08" db="UniProtKB">
        <authorList>
            <consortium name="RefSeq"/>
        </authorList>
    </citation>
    <scope>IDENTIFICATION</scope>
    <source>
        <strain evidence="13">Quisiro</strain>
        <tissue evidence="13">Liver</tissue>
    </source>
</reference>
<sequence>MAILNDLSFFNATPSFYPTAEVYVNGSSAPPSAPCTDWSPVPFTTVIPTVYSIICLVGTLANALAVFVLACGSNLRRTVADIFMLNLCVSDLLFLLSLPLWAVYYSQSYNWPFGRAACKICGALLNLNIYASIFFITSMSVDRYLAIVHPLRSLSARNPNIACLTCVLVWFLACACTAPTLALRDTIHIKELDVKACGIFYPDDTWFLGLLLLKIILGFLLPLFAISCCYCAIGRHLLACRDLMTTQMPLHPPNKSTKESHWKTERPPTPSVCPSSSEDRTPPGGRIERVLMTVAAVVLAFFICWFPFHCVTFLSILKNKGWLDGCSITWTINNLTPLTLCLGFSNSAINPVLYCFIGNHFRHRLGDLCKGLCACLKARREEHHQKRGSFSTRLSSFSRKLSDLKDLAIVEISDHP</sequence>
<dbReference type="PANTHER" id="PTHR10489">
    <property type="entry name" value="CELL ADHESION MOLECULE"/>
    <property type="match status" value="1"/>
</dbReference>
<dbReference type="Gene3D" id="1.20.1070.10">
    <property type="entry name" value="Rhodopsin 7-helix transmembrane proteins"/>
    <property type="match status" value="1"/>
</dbReference>
<feature type="transmembrane region" description="Helical" evidence="10">
    <location>
        <begin position="337"/>
        <end position="357"/>
    </location>
</feature>
<dbReference type="GO" id="GO:0019957">
    <property type="term" value="F:C-C chemokine binding"/>
    <property type="evidence" value="ECO:0007669"/>
    <property type="project" value="TreeGrafter"/>
</dbReference>
<feature type="transmembrane region" description="Helical" evidence="10">
    <location>
        <begin position="82"/>
        <end position="103"/>
    </location>
</feature>
<comment type="similarity">
    <text evidence="8">Belongs to the G-protein coupled receptor 1 family.</text>
</comment>
<feature type="transmembrane region" description="Helical" evidence="10">
    <location>
        <begin position="161"/>
        <end position="182"/>
    </location>
</feature>
<evidence type="ECO:0000256" key="1">
    <source>
        <dbReference type="ARBA" id="ARBA00004370"/>
    </source>
</evidence>
<evidence type="ECO:0000256" key="7">
    <source>
        <dbReference type="ARBA" id="ARBA00023224"/>
    </source>
</evidence>
<dbReference type="PANTHER" id="PTHR10489:SF952">
    <property type="entry name" value="TYPE-2 ANGIOTENSIN II RECEPTOR"/>
    <property type="match status" value="1"/>
</dbReference>
<dbReference type="RefSeq" id="XP_013889674.1">
    <property type="nucleotide sequence ID" value="XM_014034220.1"/>
</dbReference>
<dbReference type="InterPro" id="IPR017452">
    <property type="entry name" value="GPCR_Rhodpsn_7TM"/>
</dbReference>
<accession>A0A2I4DBQ0</accession>
<dbReference type="GO" id="GO:0030593">
    <property type="term" value="P:neutrophil chemotaxis"/>
    <property type="evidence" value="ECO:0007669"/>
    <property type="project" value="TreeGrafter"/>
</dbReference>
<feature type="region of interest" description="Disordered" evidence="9">
    <location>
        <begin position="251"/>
        <end position="281"/>
    </location>
</feature>
<feature type="unsure residue" description="I or L" evidence="13">
    <location>
        <position position="250"/>
    </location>
</feature>
<proteinExistence type="inferred from homology"/>
<dbReference type="GO" id="GO:0006955">
    <property type="term" value="P:immune response"/>
    <property type="evidence" value="ECO:0007669"/>
    <property type="project" value="TreeGrafter"/>
</dbReference>
<name>A0A2I4DBQ0_AUSLI</name>
<dbReference type="PRINTS" id="PR01157">
    <property type="entry name" value="P2YPURNOCPTR"/>
</dbReference>
<feature type="transmembrane region" description="Helical" evidence="10">
    <location>
        <begin position="211"/>
        <end position="233"/>
    </location>
</feature>
<evidence type="ECO:0000256" key="3">
    <source>
        <dbReference type="ARBA" id="ARBA00022989"/>
    </source>
</evidence>
<dbReference type="SUPFAM" id="SSF81321">
    <property type="entry name" value="Family A G protein-coupled receptor-like"/>
    <property type="match status" value="1"/>
</dbReference>
<dbReference type="InterPro" id="IPR000276">
    <property type="entry name" value="GPCR_Rhodpsn"/>
</dbReference>
<dbReference type="Proteomes" id="UP000192220">
    <property type="component" value="Unplaced"/>
</dbReference>
<organism evidence="12 13">
    <name type="scientific">Austrofundulus limnaeus</name>
    <name type="common">Annual killifish</name>
    <dbReference type="NCBI Taxonomy" id="52670"/>
    <lineage>
        <taxon>Eukaryota</taxon>
        <taxon>Metazoa</taxon>
        <taxon>Chordata</taxon>
        <taxon>Craniata</taxon>
        <taxon>Vertebrata</taxon>
        <taxon>Euteleostomi</taxon>
        <taxon>Actinopterygii</taxon>
        <taxon>Neopterygii</taxon>
        <taxon>Teleostei</taxon>
        <taxon>Neoteleostei</taxon>
        <taxon>Acanthomorphata</taxon>
        <taxon>Ovalentaria</taxon>
        <taxon>Atherinomorphae</taxon>
        <taxon>Cyprinodontiformes</taxon>
        <taxon>Rivulidae</taxon>
        <taxon>Austrofundulus</taxon>
    </lineage>
</organism>
<evidence type="ECO:0000256" key="10">
    <source>
        <dbReference type="SAM" id="Phobius"/>
    </source>
</evidence>